<proteinExistence type="predicted"/>
<name>A0A915EM11_9BILA</name>
<dbReference type="PANTHER" id="PTHR12625:SF0">
    <property type="entry name" value="PROTEIN LILIPOD"/>
    <property type="match status" value="1"/>
</dbReference>
<keyword evidence="2" id="KW-1185">Reference proteome</keyword>
<evidence type="ECO:0000313" key="2">
    <source>
        <dbReference type="Proteomes" id="UP000887574"/>
    </source>
</evidence>
<dbReference type="Proteomes" id="UP000887574">
    <property type="component" value="Unplaced"/>
</dbReference>
<reference evidence="3" key="1">
    <citation type="submission" date="2022-11" db="UniProtKB">
        <authorList>
            <consortium name="WormBaseParasite"/>
        </authorList>
    </citation>
    <scope>IDENTIFICATION</scope>
</reference>
<keyword evidence="1" id="KW-1133">Transmembrane helix</keyword>
<sequence>MDDETQEVLDFQEVEFYGFIRKHLICLLLFVFLYLISFSIIRFLKTRCDNDELYAGDEDFFVYRVSLWMCSFALATSIGAVTLLPFSVLALKFSTFTLTTSTLNG</sequence>
<organism evidence="2 3">
    <name type="scientific">Ditylenchus dipsaci</name>
    <dbReference type="NCBI Taxonomy" id="166011"/>
    <lineage>
        <taxon>Eukaryota</taxon>
        <taxon>Metazoa</taxon>
        <taxon>Ecdysozoa</taxon>
        <taxon>Nematoda</taxon>
        <taxon>Chromadorea</taxon>
        <taxon>Rhabditida</taxon>
        <taxon>Tylenchina</taxon>
        <taxon>Tylenchomorpha</taxon>
        <taxon>Sphaerularioidea</taxon>
        <taxon>Anguinidae</taxon>
        <taxon>Anguininae</taxon>
        <taxon>Ditylenchus</taxon>
    </lineage>
</organism>
<dbReference type="GO" id="GO:0007165">
    <property type="term" value="P:signal transduction"/>
    <property type="evidence" value="ECO:0007669"/>
    <property type="project" value="TreeGrafter"/>
</dbReference>
<dbReference type="WBParaSite" id="jg679">
    <property type="protein sequence ID" value="jg679"/>
    <property type="gene ID" value="jg679"/>
</dbReference>
<protein>
    <submittedName>
        <fullName evidence="3">Uncharacterized protein</fullName>
    </submittedName>
</protein>
<dbReference type="PANTHER" id="PTHR12625">
    <property type="entry name" value="LIPOCALIN-1 INTERACTING MEMBRANE RECEPTOR LIMR"/>
    <property type="match status" value="1"/>
</dbReference>
<feature type="transmembrane region" description="Helical" evidence="1">
    <location>
        <begin position="24"/>
        <end position="45"/>
    </location>
</feature>
<dbReference type="AlphaFoldDB" id="A0A915EM11"/>
<accession>A0A915EM11</accession>
<keyword evidence="1" id="KW-0472">Membrane</keyword>
<evidence type="ECO:0000256" key="1">
    <source>
        <dbReference type="SAM" id="Phobius"/>
    </source>
</evidence>
<keyword evidence="1" id="KW-0812">Transmembrane</keyword>
<evidence type="ECO:0000313" key="3">
    <source>
        <dbReference type="WBParaSite" id="jg679"/>
    </source>
</evidence>
<feature type="transmembrane region" description="Helical" evidence="1">
    <location>
        <begin position="65"/>
        <end position="91"/>
    </location>
</feature>
<dbReference type="GO" id="GO:0005886">
    <property type="term" value="C:plasma membrane"/>
    <property type="evidence" value="ECO:0007669"/>
    <property type="project" value="TreeGrafter"/>
</dbReference>
<dbReference type="GO" id="GO:0004888">
    <property type="term" value="F:transmembrane signaling receptor activity"/>
    <property type="evidence" value="ECO:0007669"/>
    <property type="project" value="TreeGrafter"/>
</dbReference>
<dbReference type="InterPro" id="IPR008075">
    <property type="entry name" value="LIMR"/>
</dbReference>